<sequence>MHFDFLQELIAVFMISIVVILICAKFKIPSIVALLVAGIICGPSALKLVSEIEAVDIMAEVGVALLLFTIGMELSLKDLKRIKRPLLIGGFGQISFTILLITAIFSALLPWQNAVAFGCLVTLSSTAIVLSLFQQKAQSDSPHGRVCLAILIFQDLVIVPIMLLFPLLSGKLELSLQESLITLGENSLVIIGVILFGKFILPRLMFAVVKTRSRELMLMTVLGFCFSVALITASIGLSLSLGAFIAGLLLAESEYSVSIMENVLPFKEIFTSIFFISVGMLLNLDFFISHIFIVLSIAALIFAIKLFTLVPVVKITGYSMRTAIISAFSMSQIGEFSFVLAGHALTLHLMDNDGYQTFLAASIITMTLTPYFINNAPQFAAKLLSGYFKKYAHEEDVLPEKQNDFNEHIIIIGFGIGGKSLAKVAKESGIPYVVSELNPDTVKRFKDIEPIFHGDASYPLVLEHLGVKKARCLAIMTSDPTGSRAIISNAKKLNPGLHIVVRTRFLSEITGLKELGADDVIPEEFETSIEVFAKVLNYFLIPRQQIEQYVQQIRKEVYSGAHTIDLGSNLQAIKDNLPDLQFASLKVEKNCKLIGTKLGDGILRNIYKINVAAIHRTTQNITELNAETEFFENDVVYVFGSQEAIIRVQEVFLEIKD</sequence>
<dbReference type="SUPFAM" id="SSF51735">
    <property type="entry name" value="NAD(P)-binding Rossmann-fold domains"/>
    <property type="match status" value="1"/>
</dbReference>
<evidence type="ECO:0000256" key="4">
    <source>
        <dbReference type="ARBA" id="ARBA00022538"/>
    </source>
</evidence>
<evidence type="ECO:0000259" key="9">
    <source>
        <dbReference type="PROSITE" id="PS51201"/>
    </source>
</evidence>
<feature type="transmembrane region" description="Helical" evidence="8">
    <location>
        <begin position="221"/>
        <end position="249"/>
    </location>
</feature>
<comment type="similarity">
    <text evidence="2">Belongs to the monovalent cation:proton antiporter 2 (CPA2) transporter (TC 2.A.37) family.</text>
</comment>
<comment type="subcellular location">
    <subcellularLocation>
        <location evidence="1">Membrane</location>
        <topology evidence="1">Multi-pass membrane protein</topology>
    </subcellularLocation>
</comment>
<dbReference type="InterPro" id="IPR036721">
    <property type="entry name" value="RCK_C_sf"/>
</dbReference>
<keyword evidence="7 8" id="KW-0472">Membrane</keyword>
<keyword evidence="4" id="KW-0630">Potassium</keyword>
<dbReference type="PANTHER" id="PTHR42751">
    <property type="entry name" value="SODIUM/HYDROGEN EXCHANGER FAMILY/TRKA DOMAIN PROTEIN"/>
    <property type="match status" value="1"/>
</dbReference>
<reference evidence="11" key="1">
    <citation type="submission" date="2020-12" db="EMBL/GenBank/DDBJ databases">
        <title>Taurinivorans muris gen. nov., sp. nov., fundamental and realized metabolic niche of a ubiquitous sulfidogenic bacterium in the murine intestine.</title>
        <authorList>
            <person name="Ye H."/>
            <person name="Hanson B.T."/>
            <person name="Loy A."/>
        </authorList>
    </citation>
    <scope>NUCLEOTIDE SEQUENCE</scope>
    <source>
        <strain evidence="11">LT0009</strain>
    </source>
</reference>
<keyword evidence="4" id="KW-0406">Ion transport</keyword>
<dbReference type="InterPro" id="IPR003148">
    <property type="entry name" value="RCK_N"/>
</dbReference>
<keyword evidence="12" id="KW-1185">Reference proteome</keyword>
<feature type="transmembrane region" description="Helical" evidence="8">
    <location>
        <begin position="269"/>
        <end position="302"/>
    </location>
</feature>
<dbReference type="Pfam" id="PF02254">
    <property type="entry name" value="TrkA_N"/>
    <property type="match status" value="1"/>
</dbReference>
<dbReference type="Proteomes" id="UP001058120">
    <property type="component" value="Chromosome"/>
</dbReference>
<dbReference type="Gene3D" id="3.30.70.1450">
    <property type="entry name" value="Regulator of K+ conductance, C-terminal domain"/>
    <property type="match status" value="1"/>
</dbReference>
<dbReference type="EMBL" id="CP065938">
    <property type="protein sequence ID" value="UWX05525.1"/>
    <property type="molecule type" value="Genomic_DNA"/>
</dbReference>
<dbReference type="Pfam" id="PF02080">
    <property type="entry name" value="TrkA_C"/>
    <property type="match status" value="1"/>
</dbReference>
<evidence type="ECO:0000259" key="10">
    <source>
        <dbReference type="PROSITE" id="PS51202"/>
    </source>
</evidence>
<evidence type="ECO:0000256" key="7">
    <source>
        <dbReference type="ARBA" id="ARBA00023136"/>
    </source>
</evidence>
<feature type="transmembrane region" description="Helical" evidence="8">
    <location>
        <begin position="31"/>
        <end position="49"/>
    </location>
</feature>
<dbReference type="Gene3D" id="1.20.1530.20">
    <property type="match status" value="1"/>
</dbReference>
<dbReference type="SUPFAM" id="SSF116726">
    <property type="entry name" value="TrkA C-terminal domain-like"/>
    <property type="match status" value="1"/>
</dbReference>
<gene>
    <name evidence="11" type="ORF">JBF11_08770</name>
</gene>
<feature type="domain" description="RCK N-terminal" evidence="9">
    <location>
        <begin position="406"/>
        <end position="522"/>
    </location>
</feature>
<keyword evidence="4" id="KW-0633">Potassium transport</keyword>
<proteinExistence type="inferred from homology"/>
<feature type="transmembrane region" description="Helical" evidence="8">
    <location>
        <begin position="354"/>
        <end position="373"/>
    </location>
</feature>
<dbReference type="PROSITE" id="PS51202">
    <property type="entry name" value="RCK_C"/>
    <property type="match status" value="1"/>
</dbReference>
<feature type="domain" description="RCK C-terminal" evidence="10">
    <location>
        <begin position="570"/>
        <end position="654"/>
    </location>
</feature>
<feature type="transmembrane region" description="Helical" evidence="8">
    <location>
        <begin position="188"/>
        <end position="209"/>
    </location>
</feature>
<accession>A0ABY5Y027</accession>
<keyword evidence="6 8" id="KW-1133">Transmembrane helix</keyword>
<organism evidence="11 12">
    <name type="scientific">Taurinivorans muris</name>
    <dbReference type="NCBI Taxonomy" id="2787751"/>
    <lineage>
        <taxon>Bacteria</taxon>
        <taxon>Pseudomonadati</taxon>
        <taxon>Thermodesulfobacteriota</taxon>
        <taxon>Desulfovibrionia</taxon>
        <taxon>Desulfovibrionales</taxon>
        <taxon>Desulfovibrionaceae</taxon>
        <taxon>Taurinivorans</taxon>
    </lineage>
</organism>
<feature type="transmembrane region" description="Helical" evidence="8">
    <location>
        <begin position="86"/>
        <end position="108"/>
    </location>
</feature>
<keyword evidence="3" id="KW-0813">Transport</keyword>
<dbReference type="PROSITE" id="PS51201">
    <property type="entry name" value="RCK_N"/>
    <property type="match status" value="1"/>
</dbReference>
<feature type="transmembrane region" description="Helical" evidence="8">
    <location>
        <begin position="323"/>
        <end position="342"/>
    </location>
</feature>
<dbReference type="PANTHER" id="PTHR42751:SF3">
    <property type="entry name" value="SODIUM_GLUTAMATE SYMPORTER"/>
    <property type="match status" value="1"/>
</dbReference>
<keyword evidence="5 8" id="KW-0812">Transmembrane</keyword>
<dbReference type="InterPro" id="IPR006153">
    <property type="entry name" value="Cation/H_exchanger_TM"/>
</dbReference>
<evidence type="ECO:0000256" key="5">
    <source>
        <dbReference type="ARBA" id="ARBA00022692"/>
    </source>
</evidence>
<dbReference type="InterPro" id="IPR038770">
    <property type="entry name" value="Na+/solute_symporter_sf"/>
</dbReference>
<protein>
    <submittedName>
        <fullName evidence="11">Cation:proton antiporter</fullName>
    </submittedName>
</protein>
<dbReference type="InterPro" id="IPR006037">
    <property type="entry name" value="RCK_C"/>
</dbReference>
<feature type="transmembrane region" description="Helical" evidence="8">
    <location>
        <begin position="146"/>
        <end position="168"/>
    </location>
</feature>
<feature type="transmembrane region" description="Helical" evidence="8">
    <location>
        <begin position="55"/>
        <end position="74"/>
    </location>
</feature>
<feature type="transmembrane region" description="Helical" evidence="8">
    <location>
        <begin position="114"/>
        <end position="134"/>
    </location>
</feature>
<evidence type="ECO:0000313" key="11">
    <source>
        <dbReference type="EMBL" id="UWX05525.1"/>
    </source>
</evidence>
<evidence type="ECO:0000256" key="8">
    <source>
        <dbReference type="SAM" id="Phobius"/>
    </source>
</evidence>
<dbReference type="Gene3D" id="3.40.50.720">
    <property type="entry name" value="NAD(P)-binding Rossmann-like Domain"/>
    <property type="match status" value="1"/>
</dbReference>
<evidence type="ECO:0000256" key="1">
    <source>
        <dbReference type="ARBA" id="ARBA00004141"/>
    </source>
</evidence>
<name>A0ABY5Y027_9BACT</name>
<evidence type="ECO:0000256" key="6">
    <source>
        <dbReference type="ARBA" id="ARBA00022989"/>
    </source>
</evidence>
<evidence type="ECO:0000313" key="12">
    <source>
        <dbReference type="Proteomes" id="UP001058120"/>
    </source>
</evidence>
<dbReference type="InterPro" id="IPR036291">
    <property type="entry name" value="NAD(P)-bd_dom_sf"/>
</dbReference>
<evidence type="ECO:0000256" key="3">
    <source>
        <dbReference type="ARBA" id="ARBA00022448"/>
    </source>
</evidence>
<feature type="transmembrane region" description="Helical" evidence="8">
    <location>
        <begin position="6"/>
        <end position="24"/>
    </location>
</feature>
<dbReference type="RefSeq" id="WP_334315108.1">
    <property type="nucleotide sequence ID" value="NZ_CP065938.1"/>
</dbReference>
<evidence type="ECO:0000256" key="2">
    <source>
        <dbReference type="ARBA" id="ARBA00005551"/>
    </source>
</evidence>
<dbReference type="Pfam" id="PF00999">
    <property type="entry name" value="Na_H_Exchanger"/>
    <property type="match status" value="1"/>
</dbReference>